<dbReference type="InterPro" id="IPR018245">
    <property type="entry name" value="Gonadotropin_bsu_CS"/>
</dbReference>
<name>A0A1B6D756_9HEMI</name>
<dbReference type="PROSITE" id="PS50853">
    <property type="entry name" value="FN3"/>
    <property type="match status" value="4"/>
</dbReference>
<dbReference type="GO" id="GO:0005179">
    <property type="term" value="F:hormone activity"/>
    <property type="evidence" value="ECO:0007669"/>
    <property type="project" value="InterPro"/>
</dbReference>
<dbReference type="Pfam" id="PF00041">
    <property type="entry name" value="fn3"/>
    <property type="match status" value="2"/>
</dbReference>
<dbReference type="InterPro" id="IPR000742">
    <property type="entry name" value="EGF"/>
</dbReference>
<evidence type="ECO:0000313" key="3">
    <source>
        <dbReference type="EMBL" id="JAS21514.1"/>
    </source>
</evidence>
<accession>A0A1B6D756</accession>
<dbReference type="Gene3D" id="2.170.300.10">
    <property type="entry name" value="Tie2 ligand-binding domain superfamily"/>
    <property type="match status" value="1"/>
</dbReference>
<dbReference type="PANTHER" id="PTHR46708">
    <property type="entry name" value="TENASCIN"/>
    <property type="match status" value="1"/>
</dbReference>
<dbReference type="InterPro" id="IPR013783">
    <property type="entry name" value="Ig-like_fold"/>
</dbReference>
<dbReference type="InterPro" id="IPR036116">
    <property type="entry name" value="FN3_sf"/>
</dbReference>
<dbReference type="CDD" id="cd00063">
    <property type="entry name" value="FN3"/>
    <property type="match status" value="5"/>
</dbReference>
<feature type="domain" description="Fibronectin type-III" evidence="2">
    <location>
        <begin position="631"/>
        <end position="740"/>
    </location>
</feature>
<feature type="non-terminal residue" evidence="3">
    <location>
        <position position="1"/>
    </location>
</feature>
<dbReference type="SMART" id="SM00060">
    <property type="entry name" value="FN3"/>
    <property type="match status" value="5"/>
</dbReference>
<dbReference type="InterPro" id="IPR003961">
    <property type="entry name" value="FN3_dom"/>
</dbReference>
<evidence type="ECO:0000256" key="1">
    <source>
        <dbReference type="ARBA" id="ARBA00022737"/>
    </source>
</evidence>
<feature type="domain" description="Fibronectin type-III" evidence="2">
    <location>
        <begin position="932"/>
        <end position="1033"/>
    </location>
</feature>
<dbReference type="Gene3D" id="2.60.40.10">
    <property type="entry name" value="Immunoglobulins"/>
    <property type="match status" value="5"/>
</dbReference>
<dbReference type="PANTHER" id="PTHR46708:SF2">
    <property type="entry name" value="FIBRONECTIN TYPE-III DOMAIN-CONTAINING PROTEIN"/>
    <property type="match status" value="1"/>
</dbReference>
<feature type="domain" description="Fibronectin type-III" evidence="2">
    <location>
        <begin position="537"/>
        <end position="630"/>
    </location>
</feature>
<evidence type="ECO:0000259" key="2">
    <source>
        <dbReference type="PROSITE" id="PS50853"/>
    </source>
</evidence>
<sequence>VTFIQYSGSYNNIFIFSNENNGNYLRNTNLFYNIKMKYCEFCNNGRLVISSCFPVNDKITGGLESFTDLDNTNFNFMCHTEFEGSIEYQFRYGFLIDEIYRIEDIFFDFTNESLWKIKTNNYQWFEIEPEYILSNEDNLIYYYQMPDTGPFITIEKIYKVLTVNENTKITSPYFIPHKSDDICLAVVANLCRETPFIDHLNITLENKSNQQFLLETIFFNELTTKVVQITSALHESLKGKVVKVVIEASYCIQIQRISSCNSKGDVISLNLEKQRAAFISTRINTSDEPAETIFNNGIKTNSENICPPGFSDYNCETACGRNSFGMKCEGKCSVYSYECKGLLLCVPQLGCQCAPGFFGETCEEECKVGSYGNGCNQVCGNCENNSSCDICTGYCETCVPGYYPPYCKDTYSVVLQPPIVRTPLYHEAIVTPLLENCKGKGSPNMFQIQYKESEQANNTWIQYTSHDIPIDTQLGLPHLHLDLFNDENPPKNDLSVVIKGLKSGILYDVRVVLFDSNFNSYQGEDVPYTRFLSRCTVPKEMDYNLTWESNTTSLSLFWDYQLSNLDWCGVKHYQVSRKENFKWIHQTVYDNTFTLHNLLPETNMEVKVRAYTSNGFAPYSSIRNVITKRRALGPVKALSSSYISNHIFINWEAPENVGDEIVNYHLSYQCRKRLGCSLNCGPNGKEELVTSSTEKTLFSLLPFTQYIISVSAEGGPKTNIIVGTKMSVPEEIVSFSKKPSVSTNNSITVYWEPVEICSGFFNSYLYQLYKVGDKERIIFEGHTRNAEITINDLMAKTDYLLYVFIETKAGWNKEKYLAINISTTSTVPEAVENLTVYKRGRNILGLRWGQPKKIYGTIKSFTIAYKYGKDKNIKSVDPTPCVAWPDMFCHTLENLSAHKKYTISVAARNTEVSADGTFASIIDITKEGTPGVPEDVKVINTTSVSFAITWKYPSFANGIIRSFLMNVEESEQFETEKCCQIYPLTETVVTEELENYSVEISGLHPASTYTVSLSAKTVSFGPSLTLTVNTRPPSFPIQHLPKVNVNTQQKWTWLPQQTLEKLNNRDVFLPLIKANILLVVLNSTTPGFDTGFEDSFIEGDLKTYIKNDFYLAAECLGTENTTVTIGTGDSIQTKWATLRNPNLIKDQVYKFAAVQISEYSGIYNLDIIFSTSFIAA</sequence>
<dbReference type="EMBL" id="GEDC01015784">
    <property type="protein sequence ID" value="JAS21514.1"/>
    <property type="molecule type" value="Transcribed_RNA"/>
</dbReference>
<dbReference type="PROSITE" id="PS00022">
    <property type="entry name" value="EGF_1"/>
    <property type="match status" value="1"/>
</dbReference>
<dbReference type="SUPFAM" id="SSF49265">
    <property type="entry name" value="Fibronectin type III"/>
    <property type="match status" value="3"/>
</dbReference>
<dbReference type="AlphaFoldDB" id="A0A1B6D756"/>
<gene>
    <name evidence="3" type="ORF">g.44100</name>
</gene>
<organism evidence="3">
    <name type="scientific">Clastoptera arizonana</name>
    <name type="common">Arizona spittle bug</name>
    <dbReference type="NCBI Taxonomy" id="38151"/>
    <lineage>
        <taxon>Eukaryota</taxon>
        <taxon>Metazoa</taxon>
        <taxon>Ecdysozoa</taxon>
        <taxon>Arthropoda</taxon>
        <taxon>Hexapoda</taxon>
        <taxon>Insecta</taxon>
        <taxon>Pterygota</taxon>
        <taxon>Neoptera</taxon>
        <taxon>Paraneoptera</taxon>
        <taxon>Hemiptera</taxon>
        <taxon>Auchenorrhyncha</taxon>
        <taxon>Cercopoidea</taxon>
        <taxon>Clastopteridae</taxon>
        <taxon>Clastoptera</taxon>
    </lineage>
</organism>
<dbReference type="SUPFAM" id="SSF57184">
    <property type="entry name" value="Growth factor receptor domain"/>
    <property type="match status" value="1"/>
</dbReference>
<reference evidence="3" key="1">
    <citation type="submission" date="2015-12" db="EMBL/GenBank/DDBJ databases">
        <title>De novo transcriptome assembly of four potential Pierce s Disease insect vectors from Arizona vineyards.</title>
        <authorList>
            <person name="Tassone E.E."/>
        </authorList>
    </citation>
    <scope>NUCLEOTIDE SEQUENCE</scope>
</reference>
<dbReference type="InterPro" id="IPR050991">
    <property type="entry name" value="ECM_Regulatory_Proteins"/>
</dbReference>
<dbReference type="PROSITE" id="PS00261">
    <property type="entry name" value="GLYCO_HORMONE_BETA_1"/>
    <property type="match status" value="1"/>
</dbReference>
<keyword evidence="1" id="KW-0677">Repeat</keyword>
<dbReference type="GO" id="GO:0005576">
    <property type="term" value="C:extracellular region"/>
    <property type="evidence" value="ECO:0007669"/>
    <property type="project" value="InterPro"/>
</dbReference>
<feature type="domain" description="Fibronectin type-III" evidence="2">
    <location>
        <begin position="830"/>
        <end position="928"/>
    </location>
</feature>
<dbReference type="InterPro" id="IPR009030">
    <property type="entry name" value="Growth_fac_rcpt_cys_sf"/>
</dbReference>
<protein>
    <recommendedName>
        <fullName evidence="2">Fibronectin type-III domain-containing protein</fullName>
    </recommendedName>
</protein>
<proteinExistence type="predicted"/>